<dbReference type="NCBIfam" id="TIGR01740">
    <property type="entry name" value="pyrF"/>
    <property type="match status" value="1"/>
</dbReference>
<dbReference type="PANTHER" id="PTHR19278">
    <property type="entry name" value="OROTATE PHOSPHORIBOSYLTRANSFERASE"/>
    <property type="match status" value="1"/>
</dbReference>
<dbReference type="Proteomes" id="UP000070544">
    <property type="component" value="Unassembled WGS sequence"/>
</dbReference>
<keyword evidence="5 10" id="KW-0210">Decarboxylase</keyword>
<evidence type="ECO:0000256" key="5">
    <source>
        <dbReference type="ARBA" id="ARBA00022793"/>
    </source>
</evidence>
<evidence type="ECO:0000256" key="2">
    <source>
        <dbReference type="ARBA" id="ARBA00011018"/>
    </source>
</evidence>
<evidence type="ECO:0000256" key="3">
    <source>
        <dbReference type="ARBA" id="ARBA00012321"/>
    </source>
</evidence>
<accession>A0A139AD96</accession>
<dbReference type="STRING" id="1344416.A0A139AD96"/>
<evidence type="ECO:0000256" key="10">
    <source>
        <dbReference type="RuleBase" id="RU000512"/>
    </source>
</evidence>
<dbReference type="PROSITE" id="PS00156">
    <property type="entry name" value="OMPDECASE"/>
    <property type="match status" value="1"/>
</dbReference>
<dbReference type="GO" id="GO:0004588">
    <property type="term" value="F:orotate phosphoribosyltransferase activity"/>
    <property type="evidence" value="ECO:0007669"/>
    <property type="project" value="TreeGrafter"/>
</dbReference>
<evidence type="ECO:0000313" key="12">
    <source>
        <dbReference type="EMBL" id="KXS14415.1"/>
    </source>
</evidence>
<dbReference type="EMBL" id="KQ965769">
    <property type="protein sequence ID" value="KXS14415.1"/>
    <property type="molecule type" value="Genomic_DNA"/>
</dbReference>
<dbReference type="InterPro" id="IPR018089">
    <property type="entry name" value="OMPdecase_AS"/>
</dbReference>
<feature type="binding site" evidence="9">
    <location>
        <position position="72"/>
    </location>
    <ligand>
        <name>substrate</name>
    </ligand>
</feature>
<keyword evidence="13" id="KW-1185">Reference proteome</keyword>
<dbReference type="Gene3D" id="3.20.20.70">
    <property type="entry name" value="Aldolase class I"/>
    <property type="match status" value="1"/>
</dbReference>
<feature type="domain" description="Orotidine 5'-phosphate decarboxylase" evidence="11">
    <location>
        <begin position="44"/>
        <end position="270"/>
    </location>
</feature>
<dbReference type="InterPro" id="IPR014732">
    <property type="entry name" value="OMPdecase"/>
</dbReference>
<evidence type="ECO:0000256" key="7">
    <source>
        <dbReference type="ARBA" id="ARBA00023239"/>
    </source>
</evidence>
<dbReference type="Pfam" id="PF00215">
    <property type="entry name" value="OMPdecase"/>
    <property type="match status" value="1"/>
</dbReference>
<evidence type="ECO:0000256" key="9">
    <source>
        <dbReference type="PIRSR" id="PIRSR614732-2"/>
    </source>
</evidence>
<keyword evidence="7 10" id="KW-0456">Lyase</keyword>
<reference evidence="12 13" key="1">
    <citation type="journal article" date="2015" name="Genome Biol. Evol.">
        <title>Phylogenomic analyses indicate that early fungi evolved digesting cell walls of algal ancestors of land plants.</title>
        <authorList>
            <person name="Chang Y."/>
            <person name="Wang S."/>
            <person name="Sekimoto S."/>
            <person name="Aerts A.L."/>
            <person name="Choi C."/>
            <person name="Clum A."/>
            <person name="LaButti K.M."/>
            <person name="Lindquist E.A."/>
            <person name="Yee Ngan C."/>
            <person name="Ohm R.A."/>
            <person name="Salamov A.A."/>
            <person name="Grigoriev I.V."/>
            <person name="Spatafora J.W."/>
            <person name="Berbee M.L."/>
        </authorList>
    </citation>
    <scope>NUCLEOTIDE SEQUENCE [LARGE SCALE GENOMIC DNA]</scope>
    <source>
        <strain evidence="12 13">JEL478</strain>
    </source>
</reference>
<dbReference type="PANTHER" id="PTHR19278:SF9">
    <property type="entry name" value="URIDINE 5'-MONOPHOSPHATE SYNTHASE"/>
    <property type="match status" value="1"/>
</dbReference>
<feature type="binding site" evidence="9">
    <location>
        <position position="239"/>
    </location>
    <ligand>
        <name>substrate</name>
    </ligand>
</feature>
<dbReference type="SMART" id="SM00934">
    <property type="entry name" value="OMPdecase"/>
    <property type="match status" value="1"/>
</dbReference>
<feature type="binding site" evidence="9">
    <location>
        <position position="260"/>
    </location>
    <ligand>
        <name>substrate</name>
    </ligand>
</feature>
<organism evidence="12 13">
    <name type="scientific">Gonapodya prolifera (strain JEL478)</name>
    <name type="common">Monoblepharis prolifera</name>
    <dbReference type="NCBI Taxonomy" id="1344416"/>
    <lineage>
        <taxon>Eukaryota</taxon>
        <taxon>Fungi</taxon>
        <taxon>Fungi incertae sedis</taxon>
        <taxon>Chytridiomycota</taxon>
        <taxon>Chytridiomycota incertae sedis</taxon>
        <taxon>Monoblepharidomycetes</taxon>
        <taxon>Monoblepharidales</taxon>
        <taxon>Gonapodyaceae</taxon>
        <taxon>Gonapodya</taxon>
    </lineage>
</organism>
<comment type="catalytic activity">
    <reaction evidence="10">
        <text>orotidine 5'-phosphate + H(+) = UMP + CO2</text>
        <dbReference type="Rhea" id="RHEA:11596"/>
        <dbReference type="ChEBI" id="CHEBI:15378"/>
        <dbReference type="ChEBI" id="CHEBI:16526"/>
        <dbReference type="ChEBI" id="CHEBI:57538"/>
        <dbReference type="ChEBI" id="CHEBI:57865"/>
        <dbReference type="EC" id="4.1.1.23"/>
    </reaction>
</comment>
<dbReference type="OMA" id="CLIKTHI"/>
<dbReference type="InterPro" id="IPR011060">
    <property type="entry name" value="RibuloseP-bd_barrel"/>
</dbReference>
<dbReference type="GO" id="GO:0044205">
    <property type="term" value="P:'de novo' UMP biosynthetic process"/>
    <property type="evidence" value="ECO:0007669"/>
    <property type="project" value="UniProtKB-UniPathway"/>
</dbReference>
<feature type="active site" description="For OMPdecase activity" evidence="8">
    <location>
        <position position="109"/>
    </location>
</feature>
<dbReference type="CDD" id="cd04725">
    <property type="entry name" value="OMP_decarboxylase_like"/>
    <property type="match status" value="1"/>
</dbReference>
<dbReference type="GO" id="GO:0006207">
    <property type="term" value="P:'de novo' pyrimidine nucleobase biosynthetic process"/>
    <property type="evidence" value="ECO:0007669"/>
    <property type="project" value="InterPro"/>
</dbReference>
<dbReference type="AlphaFoldDB" id="A0A139AD96"/>
<feature type="active site" description="For OMPdecase activity" evidence="8">
    <location>
        <position position="112"/>
    </location>
</feature>
<comment type="pathway">
    <text evidence="1 10">Pyrimidine metabolism; UMP biosynthesis via de novo pathway; UMP from orotate: step 2/2.</text>
</comment>
<feature type="binding site" evidence="9">
    <location>
        <position position="259"/>
    </location>
    <ligand>
        <name>substrate</name>
    </ligand>
</feature>
<dbReference type="InterPro" id="IPR013785">
    <property type="entry name" value="Aldolase_TIM"/>
</dbReference>
<evidence type="ECO:0000256" key="4">
    <source>
        <dbReference type="ARBA" id="ARBA00021923"/>
    </source>
</evidence>
<evidence type="ECO:0000313" key="13">
    <source>
        <dbReference type="Proteomes" id="UP000070544"/>
    </source>
</evidence>
<feature type="binding site" evidence="9">
    <location>
        <position position="167"/>
    </location>
    <ligand>
        <name>substrate</name>
    </ligand>
</feature>
<feature type="binding site" evidence="9">
    <location>
        <position position="50"/>
    </location>
    <ligand>
        <name>substrate</name>
    </ligand>
</feature>
<evidence type="ECO:0000259" key="11">
    <source>
        <dbReference type="SMART" id="SM00934"/>
    </source>
</evidence>
<dbReference type="SUPFAM" id="SSF51366">
    <property type="entry name" value="Ribulose-phoshate binding barrel"/>
    <property type="match status" value="1"/>
</dbReference>
<name>A0A139AD96_GONPJ</name>
<dbReference type="UniPathway" id="UPA00070">
    <property type="reaction ID" value="UER00120"/>
</dbReference>
<proteinExistence type="inferred from homology"/>
<evidence type="ECO:0000256" key="1">
    <source>
        <dbReference type="ARBA" id="ARBA00004861"/>
    </source>
</evidence>
<feature type="active site" description="For OMPdecase activity" evidence="8">
    <location>
        <position position="107"/>
    </location>
</feature>
<dbReference type="InterPro" id="IPR001754">
    <property type="entry name" value="OMPdeCOase_dom"/>
</dbReference>
<protein>
    <recommendedName>
        <fullName evidence="4 10">Orotidine 5'-phosphate decarboxylase</fullName>
        <ecNumber evidence="3 10">4.1.1.23</ecNumber>
    </recommendedName>
</protein>
<gene>
    <name evidence="12" type="ORF">M427DRAFT_99646</name>
</gene>
<sequence length="305" mass="33171">MSSTTPPSPPSSPFARLSYATRAPSFPNPTARRLLSLASSKRTNLCLSVDVTSTQLLLDIADAAGPYICALKTHADIVEDFDFETTVGGEKGLKAVAEKNGFVIFEDRKFADIGNTVHLQYSSGIHHISSWADFVTAHSVPGPGIVSGLAKAAKPLGRGVILLAEMSSKGNLCDEMYRKKTWEMARENRDVVVGFIGMQRYFESASDSAPDSAAESDATDFLYLTPGVSLTASSDGLGQQYRTPEDVVETSGCDFIIVGRGIYAGVEEHLDGGVLSEKGKEMIRRRCEEYRKRGWDAYERRIGKL</sequence>
<keyword evidence="6 10" id="KW-0665">Pyrimidine biosynthesis</keyword>
<evidence type="ECO:0000256" key="6">
    <source>
        <dbReference type="ARBA" id="ARBA00022975"/>
    </source>
</evidence>
<dbReference type="GO" id="GO:0004590">
    <property type="term" value="F:orotidine-5'-phosphate decarboxylase activity"/>
    <property type="evidence" value="ECO:0007669"/>
    <property type="project" value="UniProtKB-EC"/>
</dbReference>
<dbReference type="OrthoDB" id="10263753at2759"/>
<dbReference type="EC" id="4.1.1.23" evidence="3 10"/>
<evidence type="ECO:0000256" key="8">
    <source>
        <dbReference type="PIRSR" id="PIRSR614732-1"/>
    </source>
</evidence>
<dbReference type="FunFam" id="3.20.20.70:FF:000114">
    <property type="entry name" value="Decarboxylase,orotidine phosphate"/>
    <property type="match status" value="1"/>
</dbReference>
<comment type="similarity">
    <text evidence="2 10">Belongs to the OMP decarboxylase family.</text>
</comment>